<keyword evidence="2" id="KW-0645">Protease</keyword>
<evidence type="ECO:0000313" key="2">
    <source>
        <dbReference type="EMBL" id="RBP35320.1"/>
    </source>
</evidence>
<feature type="domain" description="Tail specific protease" evidence="1">
    <location>
        <begin position="200"/>
        <end position="395"/>
    </location>
</feature>
<dbReference type="SUPFAM" id="SSF52096">
    <property type="entry name" value="ClpP/crotonase"/>
    <property type="match status" value="1"/>
</dbReference>
<dbReference type="SMART" id="SM00245">
    <property type="entry name" value="TSPc"/>
    <property type="match status" value="1"/>
</dbReference>
<dbReference type="Proteomes" id="UP000253426">
    <property type="component" value="Unassembled WGS sequence"/>
</dbReference>
<sequence>MNFQSTFIAVGLMAAHAVGAQETPRPYEADVAFLLKEFEAKAGPLLKKKGVDWAAVKVECTRAAKNVKTDEEHLKLVMRLIGQLRDGHAGIRDSKVKWPDESQGRKYSGPGIMLLISEGKVYVSAAYDRVAEQGLGPGAEVVKVDGMPAMEWLRKRAKEKQDEGSGYSTDHQALYAACHWGLAGWDGTTITFETKDTATGAVKEVKLTRGGGTNFVPSGRVYNPVDRKRVGRQTYGKTAEGFGYIHLRDVPDDLPQQLDQMLKDLGDVPGLILDVRANGGGACDHEAVFGRFLAKGQTWKQYTGAGDHPYTGPMVVIVDAGVRSAGETIGGMFKEDGRAYMIGDSPTAGTSSQKTEVTTPSGLFTIRYSVASNMGRFNAGRGIEGIGVPPHEIVPMKAEDLRKKEDTEVKRAVELLQKGFPKGVVEYQHTVKWE</sequence>
<organism evidence="2 3">
    <name type="scientific">Roseimicrobium gellanilyticum</name>
    <dbReference type="NCBI Taxonomy" id="748857"/>
    <lineage>
        <taxon>Bacteria</taxon>
        <taxon>Pseudomonadati</taxon>
        <taxon>Verrucomicrobiota</taxon>
        <taxon>Verrucomicrobiia</taxon>
        <taxon>Verrucomicrobiales</taxon>
        <taxon>Verrucomicrobiaceae</taxon>
        <taxon>Roseimicrobium</taxon>
    </lineage>
</organism>
<dbReference type="GO" id="GO:0006508">
    <property type="term" value="P:proteolysis"/>
    <property type="evidence" value="ECO:0007669"/>
    <property type="project" value="UniProtKB-KW"/>
</dbReference>
<dbReference type="RefSeq" id="WP_170157581.1">
    <property type="nucleotide sequence ID" value="NZ_QNRR01000023.1"/>
</dbReference>
<dbReference type="InterPro" id="IPR005151">
    <property type="entry name" value="Tail-specific_protease"/>
</dbReference>
<dbReference type="PANTHER" id="PTHR32060:SF22">
    <property type="entry name" value="CARBOXYL-TERMINAL-PROCESSING PEPTIDASE 3, CHLOROPLASTIC"/>
    <property type="match status" value="1"/>
</dbReference>
<dbReference type="AlphaFoldDB" id="A0A366H0U3"/>
<evidence type="ECO:0000313" key="3">
    <source>
        <dbReference type="Proteomes" id="UP000253426"/>
    </source>
</evidence>
<evidence type="ECO:0000259" key="1">
    <source>
        <dbReference type="SMART" id="SM00245"/>
    </source>
</evidence>
<dbReference type="Gene3D" id="3.90.226.10">
    <property type="entry name" value="2-enoyl-CoA Hydratase, Chain A, domain 1"/>
    <property type="match status" value="1"/>
</dbReference>
<dbReference type="GO" id="GO:0008236">
    <property type="term" value="F:serine-type peptidase activity"/>
    <property type="evidence" value="ECO:0007669"/>
    <property type="project" value="InterPro"/>
</dbReference>
<dbReference type="InterPro" id="IPR029045">
    <property type="entry name" value="ClpP/crotonase-like_dom_sf"/>
</dbReference>
<dbReference type="Pfam" id="PF03572">
    <property type="entry name" value="Peptidase_S41"/>
    <property type="match status" value="1"/>
</dbReference>
<comment type="caution">
    <text evidence="2">The sequence shown here is derived from an EMBL/GenBank/DDBJ whole genome shotgun (WGS) entry which is preliminary data.</text>
</comment>
<dbReference type="EMBL" id="QNRR01000023">
    <property type="protein sequence ID" value="RBP35320.1"/>
    <property type="molecule type" value="Genomic_DNA"/>
</dbReference>
<reference evidence="2 3" key="1">
    <citation type="submission" date="2018-06" db="EMBL/GenBank/DDBJ databases">
        <title>Genomic Encyclopedia of Type Strains, Phase IV (KMG-IV): sequencing the most valuable type-strain genomes for metagenomic binning, comparative biology and taxonomic classification.</title>
        <authorList>
            <person name="Goeker M."/>
        </authorList>
    </citation>
    <scope>NUCLEOTIDE SEQUENCE [LARGE SCALE GENOMIC DNA]</scope>
    <source>
        <strain evidence="2 3">DSM 25532</strain>
    </source>
</reference>
<dbReference type="GO" id="GO:0004175">
    <property type="term" value="F:endopeptidase activity"/>
    <property type="evidence" value="ECO:0007669"/>
    <property type="project" value="TreeGrafter"/>
</dbReference>
<dbReference type="PANTHER" id="PTHR32060">
    <property type="entry name" value="TAIL-SPECIFIC PROTEASE"/>
    <property type="match status" value="1"/>
</dbReference>
<accession>A0A366H0U3</accession>
<keyword evidence="2" id="KW-0378">Hydrolase</keyword>
<dbReference type="Gene3D" id="3.30.750.44">
    <property type="match status" value="1"/>
</dbReference>
<gene>
    <name evidence="2" type="ORF">DES53_12316</name>
</gene>
<proteinExistence type="predicted"/>
<protein>
    <submittedName>
        <fullName evidence="2">C-terminal processing protease CtpA/Prc</fullName>
    </submittedName>
</protein>
<name>A0A366H0U3_9BACT</name>
<keyword evidence="3" id="KW-1185">Reference proteome</keyword>